<dbReference type="InterPro" id="IPR001789">
    <property type="entry name" value="Sig_transdc_resp-reg_receiver"/>
</dbReference>
<evidence type="ECO:0000256" key="3">
    <source>
        <dbReference type="PROSITE-ProRule" id="PRU00169"/>
    </source>
</evidence>
<evidence type="ECO:0000259" key="4">
    <source>
        <dbReference type="PROSITE" id="PS50110"/>
    </source>
</evidence>
<dbReference type="SMART" id="SM00267">
    <property type="entry name" value="GGDEF"/>
    <property type="match status" value="1"/>
</dbReference>
<evidence type="ECO:0000256" key="2">
    <source>
        <dbReference type="ARBA" id="ARBA00034247"/>
    </source>
</evidence>
<feature type="domain" description="Response regulatory" evidence="4">
    <location>
        <begin position="19"/>
        <end position="134"/>
    </location>
</feature>
<dbReference type="PROSITE" id="PS50887">
    <property type="entry name" value="GGDEF"/>
    <property type="match status" value="1"/>
</dbReference>
<protein>
    <recommendedName>
        <fullName evidence="1">diguanylate cyclase</fullName>
        <ecNumber evidence="1">2.7.7.65</ecNumber>
    </recommendedName>
</protein>
<evidence type="ECO:0000313" key="7">
    <source>
        <dbReference type="Proteomes" id="UP001065322"/>
    </source>
</evidence>
<dbReference type="Gene3D" id="3.40.50.2300">
    <property type="match status" value="1"/>
</dbReference>
<name>A0ABY6AAP4_9GAMM</name>
<comment type="catalytic activity">
    <reaction evidence="2">
        <text>2 GTP = 3',3'-c-di-GMP + 2 diphosphate</text>
        <dbReference type="Rhea" id="RHEA:24898"/>
        <dbReference type="ChEBI" id="CHEBI:33019"/>
        <dbReference type="ChEBI" id="CHEBI:37565"/>
        <dbReference type="ChEBI" id="CHEBI:58805"/>
        <dbReference type="EC" id="2.7.7.65"/>
    </reaction>
</comment>
<proteinExistence type="predicted"/>
<dbReference type="Pfam" id="PF00072">
    <property type="entry name" value="Response_reg"/>
    <property type="match status" value="1"/>
</dbReference>
<dbReference type="Gene3D" id="3.30.70.270">
    <property type="match status" value="1"/>
</dbReference>
<evidence type="ECO:0000313" key="6">
    <source>
        <dbReference type="EMBL" id="UXD88084.1"/>
    </source>
</evidence>
<feature type="modified residue" description="4-aspartylphosphate" evidence="3">
    <location>
        <position position="67"/>
    </location>
</feature>
<dbReference type="InterPro" id="IPR000160">
    <property type="entry name" value="GGDEF_dom"/>
</dbReference>
<dbReference type="EMBL" id="CP054475">
    <property type="protein sequence ID" value="UXD88084.1"/>
    <property type="molecule type" value="Genomic_DNA"/>
</dbReference>
<dbReference type="RefSeq" id="WP_260996834.1">
    <property type="nucleotide sequence ID" value="NZ_CP054475.1"/>
</dbReference>
<dbReference type="SUPFAM" id="SSF52172">
    <property type="entry name" value="CheY-like"/>
    <property type="match status" value="1"/>
</dbReference>
<gene>
    <name evidence="6" type="ORF">HUF19_11870</name>
</gene>
<dbReference type="InterPro" id="IPR043128">
    <property type="entry name" value="Rev_trsase/Diguanyl_cyclase"/>
</dbReference>
<dbReference type="NCBIfam" id="TIGR00254">
    <property type="entry name" value="GGDEF"/>
    <property type="match status" value="1"/>
</dbReference>
<dbReference type="SMART" id="SM00448">
    <property type="entry name" value="REC"/>
    <property type="match status" value="1"/>
</dbReference>
<dbReference type="SUPFAM" id="SSF55073">
    <property type="entry name" value="Nucleotide cyclase"/>
    <property type="match status" value="1"/>
</dbReference>
<accession>A0ABY6AAP4</accession>
<dbReference type="Proteomes" id="UP001065322">
    <property type="component" value="Chromosome"/>
</dbReference>
<evidence type="ECO:0000256" key="1">
    <source>
        <dbReference type="ARBA" id="ARBA00012528"/>
    </source>
</evidence>
<dbReference type="InterPro" id="IPR050469">
    <property type="entry name" value="Diguanylate_Cyclase"/>
</dbReference>
<dbReference type="InterPro" id="IPR029787">
    <property type="entry name" value="Nucleotide_cyclase"/>
</dbReference>
<feature type="domain" description="GGDEF" evidence="5">
    <location>
        <begin position="177"/>
        <end position="314"/>
    </location>
</feature>
<dbReference type="InterPro" id="IPR011006">
    <property type="entry name" value="CheY-like_superfamily"/>
</dbReference>
<sequence length="316" mass="34958">MNSGQSLAELIPGLTRKPRLMIVDDQTVIIRMLNEIFKNEFEVSMATSGRQALDMCAANPPDIMLLDVTMPDMDGYEVCTALKADNLPEKFPVIFVTGRSDVSDEVRAFEMGAVDFITKPINPVVVHARVRTHVVLKLQQDILRSFAMKDGLTGVTNRRRFDELMQQHWRQAQRDKSPLSLILIDIDHFKQYNDHYGHQAGDKVLRDVANAMRLVLQRPHDSLSRYGGEEFACLLPGTDEAGAAFMAQRLLESVRLLAIPHEFSSSGSLLTISAGIATVIPAVGQTASGLIAAADEQLYCAKHDGRNCVRQVVLSG</sequence>
<reference evidence="7" key="1">
    <citation type="submission" date="2020-06" db="EMBL/GenBank/DDBJ databases">
        <title>Thalassolituus marinus alknpb1M-1, a hydrocarbon-degrading bacterium isolated from the deep-sea overlying water using an in-situ strategy from the South China Sea basin.</title>
        <authorList>
            <person name="Dong C."/>
            <person name="Chen Y."/>
            <person name="Shao Z."/>
        </authorList>
    </citation>
    <scope>NUCLEOTIDE SEQUENCE [LARGE SCALE GENOMIC DNA]</scope>
    <source>
        <strain evidence="7">alknpb1M-1</strain>
    </source>
</reference>
<keyword evidence="3" id="KW-0597">Phosphoprotein</keyword>
<keyword evidence="7" id="KW-1185">Reference proteome</keyword>
<evidence type="ECO:0000259" key="5">
    <source>
        <dbReference type="PROSITE" id="PS50887"/>
    </source>
</evidence>
<dbReference type="EC" id="2.7.7.65" evidence="1"/>
<organism evidence="6 7">
    <name type="scientific">Thalassolituus hydrocarboniclasticus</name>
    <dbReference type="NCBI Taxonomy" id="2742796"/>
    <lineage>
        <taxon>Bacteria</taxon>
        <taxon>Pseudomonadati</taxon>
        <taxon>Pseudomonadota</taxon>
        <taxon>Gammaproteobacteria</taxon>
        <taxon>Oceanospirillales</taxon>
        <taxon>Oceanospirillaceae</taxon>
        <taxon>Thalassolituus</taxon>
    </lineage>
</organism>
<dbReference type="PANTHER" id="PTHR45138">
    <property type="entry name" value="REGULATORY COMPONENTS OF SENSORY TRANSDUCTION SYSTEM"/>
    <property type="match status" value="1"/>
</dbReference>
<dbReference type="PROSITE" id="PS50110">
    <property type="entry name" value="RESPONSE_REGULATORY"/>
    <property type="match status" value="1"/>
</dbReference>
<dbReference type="CDD" id="cd01949">
    <property type="entry name" value="GGDEF"/>
    <property type="match status" value="1"/>
</dbReference>
<dbReference type="Pfam" id="PF00990">
    <property type="entry name" value="GGDEF"/>
    <property type="match status" value="1"/>
</dbReference>
<dbReference type="PANTHER" id="PTHR45138:SF9">
    <property type="entry name" value="DIGUANYLATE CYCLASE DGCM-RELATED"/>
    <property type="match status" value="1"/>
</dbReference>